<comment type="caution">
    <text evidence="2">The sequence shown here is derived from an EMBL/GenBank/DDBJ whole genome shotgun (WGS) entry which is preliminary data.</text>
</comment>
<dbReference type="EMBL" id="JANVFT010000101">
    <property type="protein sequence ID" value="KAJ4468500.1"/>
    <property type="molecule type" value="Genomic_DNA"/>
</dbReference>
<keyword evidence="1" id="KW-0812">Transmembrane</keyword>
<feature type="transmembrane region" description="Helical" evidence="1">
    <location>
        <begin position="12"/>
        <end position="38"/>
    </location>
</feature>
<gene>
    <name evidence="2" type="ORF">C8R41DRAFT_925422</name>
</gene>
<evidence type="ECO:0000313" key="2">
    <source>
        <dbReference type="EMBL" id="KAJ4468500.1"/>
    </source>
</evidence>
<reference evidence="2" key="1">
    <citation type="submission" date="2022-08" db="EMBL/GenBank/DDBJ databases">
        <title>A Global Phylogenomic Analysis of the Shiitake Genus Lentinula.</title>
        <authorList>
            <consortium name="DOE Joint Genome Institute"/>
            <person name="Sierra-Patev S."/>
            <person name="Min B."/>
            <person name="Naranjo-Ortiz M."/>
            <person name="Looney B."/>
            <person name="Konkel Z."/>
            <person name="Slot J.C."/>
            <person name="Sakamoto Y."/>
            <person name="Steenwyk J.L."/>
            <person name="Rokas A."/>
            <person name="Carro J."/>
            <person name="Camarero S."/>
            <person name="Ferreira P."/>
            <person name="Molpeceres G."/>
            <person name="Ruiz-Duenas F.J."/>
            <person name="Serrano A."/>
            <person name="Henrissat B."/>
            <person name="Drula E."/>
            <person name="Hughes K.W."/>
            <person name="Mata J.L."/>
            <person name="Ishikawa N.K."/>
            <person name="Vargas-Isla R."/>
            <person name="Ushijima S."/>
            <person name="Smith C.A."/>
            <person name="Ahrendt S."/>
            <person name="Andreopoulos W."/>
            <person name="He G."/>
            <person name="Labutti K."/>
            <person name="Lipzen A."/>
            <person name="Ng V."/>
            <person name="Riley R."/>
            <person name="Sandor L."/>
            <person name="Barry K."/>
            <person name="Martinez A.T."/>
            <person name="Xiao Y."/>
            <person name="Gibbons J.G."/>
            <person name="Terashima K."/>
            <person name="Grigoriev I.V."/>
            <person name="Hibbett D.S."/>
        </authorList>
    </citation>
    <scope>NUCLEOTIDE SEQUENCE</scope>
    <source>
        <strain evidence="2">RHP3577 ss4</strain>
    </source>
</reference>
<organism evidence="2 3">
    <name type="scientific">Lentinula lateritia</name>
    <dbReference type="NCBI Taxonomy" id="40482"/>
    <lineage>
        <taxon>Eukaryota</taxon>
        <taxon>Fungi</taxon>
        <taxon>Dikarya</taxon>
        <taxon>Basidiomycota</taxon>
        <taxon>Agaricomycotina</taxon>
        <taxon>Agaricomycetes</taxon>
        <taxon>Agaricomycetidae</taxon>
        <taxon>Agaricales</taxon>
        <taxon>Marasmiineae</taxon>
        <taxon>Omphalotaceae</taxon>
        <taxon>Lentinula</taxon>
    </lineage>
</organism>
<proteinExistence type="predicted"/>
<name>A0ABQ8V4L6_9AGAR</name>
<keyword evidence="1" id="KW-0472">Membrane</keyword>
<protein>
    <submittedName>
        <fullName evidence="2">Uncharacterized protein</fullName>
    </submittedName>
</protein>
<evidence type="ECO:0000256" key="1">
    <source>
        <dbReference type="SAM" id="Phobius"/>
    </source>
</evidence>
<keyword evidence="1" id="KW-1133">Transmembrane helix</keyword>
<evidence type="ECO:0000313" key="3">
    <source>
        <dbReference type="Proteomes" id="UP001150217"/>
    </source>
</evidence>
<keyword evidence="3" id="KW-1185">Reference proteome</keyword>
<accession>A0ABQ8V4L6</accession>
<dbReference type="Proteomes" id="UP001150217">
    <property type="component" value="Unassembled WGS sequence"/>
</dbReference>
<sequence length="297" mass="33713">MYFHPRRSDTAGCFPFKVFFVLILGLVSFVCIAALPIVSTELDESHPHLARRAISWDVEVTYKDRDVPPHLRQENLGTIRHHIEDGIRSQLSRYDIIRKIKFASNGIPEFVNDMIMFDITWKSVVEVQGGPRTTGGYIHFVGNKSPTMYRVAVRAPIHWQANVMFVGERVGFPKVVTNFVKNEVEKAIRDNIAQCKADTVQSVSFPGQWLSSYDKELKMHFHIDWNDETRSTGYVERTAKEQPYVVHLNGVFVPIAADGSASTSASRIPQINVIEASPPIPGQCMFPQFEHQRRTLG</sequence>